<dbReference type="EMBL" id="PNYA01000018">
    <property type="protein sequence ID" value="PMS17640.1"/>
    <property type="molecule type" value="Genomic_DNA"/>
</dbReference>
<keyword evidence="5" id="KW-1185">Reference proteome</keyword>
<evidence type="ECO:0000256" key="1">
    <source>
        <dbReference type="SAM" id="MobiDB-lite"/>
    </source>
</evidence>
<evidence type="ECO:0000313" key="5">
    <source>
        <dbReference type="Proteomes" id="UP000235616"/>
    </source>
</evidence>
<dbReference type="Proteomes" id="UP000235616">
    <property type="component" value="Unassembled WGS sequence"/>
</dbReference>
<comment type="caution">
    <text evidence="4">The sequence shown here is derived from an EMBL/GenBank/DDBJ whole genome shotgun (WGS) entry which is preliminary data.</text>
</comment>
<dbReference type="RefSeq" id="WP_102647062.1">
    <property type="nucleotide sequence ID" value="NZ_PNYA01000018.1"/>
</dbReference>
<protein>
    <submittedName>
        <fullName evidence="4">DUF2167 domain-containing protein</fullName>
    </submittedName>
</protein>
<feature type="transmembrane region" description="Helical" evidence="2">
    <location>
        <begin position="258"/>
        <end position="283"/>
    </location>
</feature>
<keyword evidence="3" id="KW-0732">Signal</keyword>
<name>A0A2N7VKG3_9BURK</name>
<dbReference type="AlphaFoldDB" id="A0A2N7VKG3"/>
<sequence>MRAFVKFVIGLFIFAASGVCFAQTQATKDELAAAAKEADAALVKGPSTIAVLDEAKFALPAGVGFVPAPAAIRFLRAHGNSVDEKSMVGLIVPQTDGQDWFAVLTYQKDGYVRDDDAKHWDPDKILKNLRDGTEQSNTSRKERGLRELEVAGWAEPPVYDANTHRLMWSAIVRTKGQTDTSRDAVNYRTIALGRDGYLSLTMVTQLSALAMNKSTANALLADIAYADGKRYADFNSSTDHIAEYGLAALVAGVAVKKLGLFAVIAAFAVKFFKVGLIALLAFGTKIKRLFNRKPKAAHKPPSDAVPPASLGDAPPYDAGEHRHDQPTQQESGDSTHHG</sequence>
<feature type="signal peptide" evidence="3">
    <location>
        <begin position="1"/>
        <end position="22"/>
    </location>
</feature>
<organism evidence="4 5">
    <name type="scientific">Trinickia dabaoshanensis</name>
    <dbReference type="NCBI Taxonomy" id="564714"/>
    <lineage>
        <taxon>Bacteria</taxon>
        <taxon>Pseudomonadati</taxon>
        <taxon>Pseudomonadota</taxon>
        <taxon>Betaproteobacteria</taxon>
        <taxon>Burkholderiales</taxon>
        <taxon>Burkholderiaceae</taxon>
        <taxon>Trinickia</taxon>
    </lineage>
</organism>
<proteinExistence type="predicted"/>
<keyword evidence="2" id="KW-0472">Membrane</keyword>
<dbReference type="Pfam" id="PF09935">
    <property type="entry name" value="DUF2167"/>
    <property type="match status" value="1"/>
</dbReference>
<feature type="region of interest" description="Disordered" evidence="1">
    <location>
        <begin position="293"/>
        <end position="338"/>
    </location>
</feature>
<gene>
    <name evidence="4" type="ORF">C0Z18_19475</name>
</gene>
<reference evidence="4 5" key="1">
    <citation type="submission" date="2018-01" db="EMBL/GenBank/DDBJ databases">
        <title>Whole genome analyses suggest that Burkholderia sensu lato contains two further novel genera in the rhizoxinica-symbiotica group Mycetohabitans gen. nov., and Trinickia gen. nov.: implications for the evolution of diazotrophy and nodulation in the Burkholderiaceae.</title>
        <authorList>
            <person name="Estrada-de los Santos P."/>
            <person name="Palmer M."/>
            <person name="Chavez-Ramirez B."/>
            <person name="Beukes C."/>
            <person name="Steenkamp E.T."/>
            <person name="Hirsch A.M."/>
            <person name="Manyaka P."/>
            <person name="Maluk M."/>
            <person name="Lafos M."/>
            <person name="Crook M."/>
            <person name="Gross E."/>
            <person name="Simon M.F."/>
            <person name="Bueno dos Reis Junior F."/>
            <person name="Poole P.S."/>
            <person name="Venter S.N."/>
            <person name="James E.K."/>
        </authorList>
    </citation>
    <scope>NUCLEOTIDE SEQUENCE [LARGE SCALE GENOMIC DNA]</scope>
    <source>
        <strain evidence="4 5">GIMN1.004</strain>
    </source>
</reference>
<dbReference type="OrthoDB" id="196355at2"/>
<evidence type="ECO:0000256" key="2">
    <source>
        <dbReference type="SAM" id="Phobius"/>
    </source>
</evidence>
<keyword evidence="2" id="KW-1133">Transmembrane helix</keyword>
<evidence type="ECO:0000313" key="4">
    <source>
        <dbReference type="EMBL" id="PMS17640.1"/>
    </source>
</evidence>
<evidence type="ECO:0000256" key="3">
    <source>
        <dbReference type="SAM" id="SignalP"/>
    </source>
</evidence>
<accession>A0A2N7VKG3</accession>
<dbReference type="InterPro" id="IPR018682">
    <property type="entry name" value="DUF2167_membr"/>
</dbReference>
<feature type="chain" id="PRO_5014828080" evidence="3">
    <location>
        <begin position="23"/>
        <end position="338"/>
    </location>
</feature>
<keyword evidence="2" id="KW-0812">Transmembrane</keyword>